<keyword evidence="2" id="KW-1185">Reference proteome</keyword>
<evidence type="ECO:0000313" key="2">
    <source>
        <dbReference type="Proteomes" id="UP000477911"/>
    </source>
</evidence>
<protein>
    <submittedName>
        <fullName evidence="1">Uncharacterized protein</fullName>
    </submittedName>
</protein>
<dbReference type="EMBL" id="WUMU01000005">
    <property type="protein sequence ID" value="MXN17622.1"/>
    <property type="molecule type" value="Genomic_DNA"/>
</dbReference>
<reference evidence="1 2" key="1">
    <citation type="submission" date="2019-12" db="EMBL/GenBank/DDBJ databases">
        <authorList>
            <person name="Li M."/>
        </authorList>
    </citation>
    <scope>NUCLEOTIDE SEQUENCE [LARGE SCALE GENOMIC DNA]</scope>
    <source>
        <strain evidence="1 2">GBMRC 2024</strain>
    </source>
</reference>
<dbReference type="Proteomes" id="UP000477911">
    <property type="component" value="Unassembled WGS sequence"/>
</dbReference>
<comment type="caution">
    <text evidence="1">The sequence shown here is derived from an EMBL/GenBank/DDBJ whole genome shotgun (WGS) entry which is preliminary data.</text>
</comment>
<dbReference type="AlphaFoldDB" id="A0A6L7G1N0"/>
<evidence type="ECO:0000313" key="1">
    <source>
        <dbReference type="EMBL" id="MXN17622.1"/>
    </source>
</evidence>
<gene>
    <name evidence="1" type="ORF">GR170_07245</name>
</gene>
<accession>A0A6L7G1N0</accession>
<proteinExistence type="predicted"/>
<name>A0A6L7G1N0_9RHOB</name>
<organism evidence="1 2">
    <name type="scientific">Pseudooceanicola albus</name>
    <dbReference type="NCBI Taxonomy" id="2692189"/>
    <lineage>
        <taxon>Bacteria</taxon>
        <taxon>Pseudomonadati</taxon>
        <taxon>Pseudomonadota</taxon>
        <taxon>Alphaproteobacteria</taxon>
        <taxon>Rhodobacterales</taxon>
        <taxon>Paracoccaceae</taxon>
        <taxon>Pseudooceanicola</taxon>
    </lineage>
</organism>
<sequence length="90" mass="10099">MDYVIQNAYAAAHHLNKIKSKRQFDIREFRFLFGGRHLEVVLNGDPCDLPDDKLAQIARAEGAINFALNRLGTLFALVCPESGRIVISEV</sequence>
<dbReference type="RefSeq" id="WP_160893125.1">
    <property type="nucleotide sequence ID" value="NZ_WUMU01000005.1"/>
</dbReference>